<protein>
    <recommendedName>
        <fullName evidence="5">pectate lyase</fullName>
        <ecNumber evidence="5">4.2.2.2</ecNumber>
    </recommendedName>
</protein>
<comment type="subcellular location">
    <subcellularLocation>
        <location evidence="3 11">Secreted</location>
    </subcellularLocation>
</comment>
<proteinExistence type="inferred from homology"/>
<keyword evidence="11" id="KW-0119">Carbohydrate metabolism</keyword>
<sequence>MKLSVFLSVGLSTLALAAPIQKRCEDHVTNSTTPAVSSTTPVATSTATPVAIPSSNANTSATGSASLEDGPTTGYATENGGTTGGKGGKQVSVSTLAELTTAVAGDEASIVIITGPISGSGENVKIGSNKSVIGKDSTAQLSGFTLTVKGVSNVIIRNIAVSKVVGGDAIAIQKATNVWVDHVDLSSDRDHDKDYYDGLIDVTHAGDFVTISNSYFHDHWKCSLVGHSDSNGAEDTGFLHITYHNNYWKNINSRGPSFRFGTGHLFNNYYENVSDGINTRSGAQVLVQNNVFVGSKKPLYTVDDGQAVATGNDFGVGSNNAPKGTLTSVPYTVPSMLEAAAVKAAVVGTAGVTLSF</sequence>
<keyword evidence="9" id="KW-0106">Calcium</keyword>
<evidence type="ECO:0000256" key="1">
    <source>
        <dbReference type="ARBA" id="ARBA00000695"/>
    </source>
</evidence>
<keyword evidence="8 13" id="KW-0732">Signal</keyword>
<dbReference type="Pfam" id="PF00544">
    <property type="entry name" value="Pectate_lyase_4"/>
    <property type="match status" value="1"/>
</dbReference>
<dbReference type="Proteomes" id="UP000799779">
    <property type="component" value="Unassembled WGS sequence"/>
</dbReference>
<evidence type="ECO:0000256" key="9">
    <source>
        <dbReference type="ARBA" id="ARBA00022837"/>
    </source>
</evidence>
<dbReference type="GO" id="GO:0030570">
    <property type="term" value="F:pectate lyase activity"/>
    <property type="evidence" value="ECO:0007669"/>
    <property type="project" value="UniProtKB-EC"/>
</dbReference>
<name>A0A6A5X2Q8_9PLEO</name>
<keyword evidence="10 11" id="KW-0456">Lyase</keyword>
<feature type="region of interest" description="Disordered" evidence="12">
    <location>
        <begin position="30"/>
        <end position="88"/>
    </location>
</feature>
<reference evidence="15" key="1">
    <citation type="journal article" date="2020" name="Stud. Mycol.">
        <title>101 Dothideomycetes genomes: a test case for predicting lifestyles and emergence of pathogens.</title>
        <authorList>
            <person name="Haridas S."/>
            <person name="Albert R."/>
            <person name="Binder M."/>
            <person name="Bloem J."/>
            <person name="Labutti K."/>
            <person name="Salamov A."/>
            <person name="Andreopoulos B."/>
            <person name="Baker S."/>
            <person name="Barry K."/>
            <person name="Bills G."/>
            <person name="Bluhm B."/>
            <person name="Cannon C."/>
            <person name="Castanera R."/>
            <person name="Culley D."/>
            <person name="Daum C."/>
            <person name="Ezra D."/>
            <person name="Gonzalez J."/>
            <person name="Henrissat B."/>
            <person name="Kuo A."/>
            <person name="Liang C."/>
            <person name="Lipzen A."/>
            <person name="Lutzoni F."/>
            <person name="Magnuson J."/>
            <person name="Mondo S."/>
            <person name="Nolan M."/>
            <person name="Ohm R."/>
            <person name="Pangilinan J."/>
            <person name="Park H.-J."/>
            <person name="Ramirez L."/>
            <person name="Alfaro M."/>
            <person name="Sun H."/>
            <person name="Tritt A."/>
            <person name="Yoshinaga Y."/>
            <person name="Zwiers L.-H."/>
            <person name="Turgeon B."/>
            <person name="Goodwin S."/>
            <person name="Spatafora J."/>
            <person name="Crous P."/>
            <person name="Grigoriev I."/>
        </authorList>
    </citation>
    <scope>NUCLEOTIDE SEQUENCE</scope>
    <source>
        <strain evidence="15">CBS 123094</strain>
    </source>
</reference>
<keyword evidence="16" id="KW-1185">Reference proteome</keyword>
<evidence type="ECO:0000313" key="15">
    <source>
        <dbReference type="EMBL" id="KAF2006196.1"/>
    </source>
</evidence>
<accession>A0A6A5X2Q8</accession>
<feature type="signal peptide" evidence="13">
    <location>
        <begin position="1"/>
        <end position="17"/>
    </location>
</feature>
<dbReference type="EMBL" id="ML977560">
    <property type="protein sequence ID" value="KAF2006196.1"/>
    <property type="molecule type" value="Genomic_DNA"/>
</dbReference>
<dbReference type="InterPro" id="IPR045032">
    <property type="entry name" value="PEL"/>
</dbReference>
<comment type="catalytic activity">
    <reaction evidence="1">
        <text>Eliminative cleavage of (1-&gt;4)-alpha-D-galacturonan to give oligosaccharides with 4-deoxy-alpha-D-galact-4-enuronosyl groups at their non-reducing ends.</text>
        <dbReference type="EC" id="4.2.2.2"/>
    </reaction>
</comment>
<feature type="domain" description="Pectate lyase" evidence="14">
    <location>
        <begin position="86"/>
        <end position="298"/>
    </location>
</feature>
<dbReference type="EC" id="4.2.2.2" evidence="5"/>
<comment type="cofactor">
    <cofactor evidence="2">
        <name>Ca(2+)</name>
        <dbReference type="ChEBI" id="CHEBI:29108"/>
    </cofactor>
</comment>
<evidence type="ECO:0000256" key="4">
    <source>
        <dbReference type="ARBA" id="ARBA00010980"/>
    </source>
</evidence>
<feature type="compositionally biased region" description="Low complexity" evidence="12">
    <location>
        <begin position="30"/>
        <end position="66"/>
    </location>
</feature>
<dbReference type="InterPro" id="IPR002022">
    <property type="entry name" value="Pec_lyase"/>
</dbReference>
<keyword evidence="6 11" id="KW-0964">Secreted</keyword>
<dbReference type="SUPFAM" id="SSF51126">
    <property type="entry name" value="Pectin lyase-like"/>
    <property type="match status" value="1"/>
</dbReference>
<comment type="similarity">
    <text evidence="4 11">Belongs to the polysaccharide lyase 1 family.</text>
</comment>
<evidence type="ECO:0000256" key="11">
    <source>
        <dbReference type="RuleBase" id="RU361173"/>
    </source>
</evidence>
<evidence type="ECO:0000256" key="12">
    <source>
        <dbReference type="SAM" id="MobiDB-lite"/>
    </source>
</evidence>
<evidence type="ECO:0000256" key="2">
    <source>
        <dbReference type="ARBA" id="ARBA00001913"/>
    </source>
</evidence>
<gene>
    <name evidence="15" type="ORF">P154DRAFT_422947</name>
</gene>
<organism evidence="15 16">
    <name type="scientific">Amniculicola lignicola CBS 123094</name>
    <dbReference type="NCBI Taxonomy" id="1392246"/>
    <lineage>
        <taxon>Eukaryota</taxon>
        <taxon>Fungi</taxon>
        <taxon>Dikarya</taxon>
        <taxon>Ascomycota</taxon>
        <taxon>Pezizomycotina</taxon>
        <taxon>Dothideomycetes</taxon>
        <taxon>Pleosporomycetidae</taxon>
        <taxon>Pleosporales</taxon>
        <taxon>Amniculicolaceae</taxon>
        <taxon>Amniculicola</taxon>
    </lineage>
</organism>
<dbReference type="GO" id="GO:0046872">
    <property type="term" value="F:metal ion binding"/>
    <property type="evidence" value="ECO:0007669"/>
    <property type="project" value="UniProtKB-KW"/>
</dbReference>
<keyword evidence="11" id="KW-0624">Polysaccharide degradation</keyword>
<dbReference type="GO" id="GO:0000272">
    <property type="term" value="P:polysaccharide catabolic process"/>
    <property type="evidence" value="ECO:0007669"/>
    <property type="project" value="UniProtKB-KW"/>
</dbReference>
<evidence type="ECO:0000256" key="6">
    <source>
        <dbReference type="ARBA" id="ARBA00022525"/>
    </source>
</evidence>
<evidence type="ECO:0000313" key="16">
    <source>
        <dbReference type="Proteomes" id="UP000799779"/>
    </source>
</evidence>
<evidence type="ECO:0000259" key="14">
    <source>
        <dbReference type="SMART" id="SM00656"/>
    </source>
</evidence>
<evidence type="ECO:0000256" key="7">
    <source>
        <dbReference type="ARBA" id="ARBA00022723"/>
    </source>
</evidence>
<evidence type="ECO:0000256" key="3">
    <source>
        <dbReference type="ARBA" id="ARBA00004613"/>
    </source>
</evidence>
<feature type="chain" id="PRO_5025601474" description="pectate lyase" evidence="13">
    <location>
        <begin position="18"/>
        <end position="356"/>
    </location>
</feature>
<dbReference type="AlphaFoldDB" id="A0A6A5X2Q8"/>
<dbReference type="GO" id="GO:0005576">
    <property type="term" value="C:extracellular region"/>
    <property type="evidence" value="ECO:0007669"/>
    <property type="project" value="UniProtKB-SubCell"/>
</dbReference>
<dbReference type="OrthoDB" id="1637350at2759"/>
<dbReference type="InterPro" id="IPR012334">
    <property type="entry name" value="Pectin_lyas_fold"/>
</dbReference>
<dbReference type="InterPro" id="IPR011050">
    <property type="entry name" value="Pectin_lyase_fold/virulence"/>
</dbReference>
<dbReference type="PANTHER" id="PTHR31683">
    <property type="entry name" value="PECTATE LYASE 18-RELATED"/>
    <property type="match status" value="1"/>
</dbReference>
<dbReference type="FunFam" id="2.160.20.10:FF:000036">
    <property type="entry name" value="Pectate lyase A"/>
    <property type="match status" value="1"/>
</dbReference>
<dbReference type="Gene3D" id="2.160.20.10">
    <property type="entry name" value="Single-stranded right-handed beta-helix, Pectin lyase-like"/>
    <property type="match status" value="1"/>
</dbReference>
<evidence type="ECO:0000256" key="10">
    <source>
        <dbReference type="ARBA" id="ARBA00023239"/>
    </source>
</evidence>
<evidence type="ECO:0000256" key="8">
    <source>
        <dbReference type="ARBA" id="ARBA00022729"/>
    </source>
</evidence>
<dbReference type="PANTHER" id="PTHR31683:SF18">
    <property type="entry name" value="PECTATE LYASE 21-RELATED"/>
    <property type="match status" value="1"/>
</dbReference>
<evidence type="ECO:0000256" key="5">
    <source>
        <dbReference type="ARBA" id="ARBA00012272"/>
    </source>
</evidence>
<evidence type="ECO:0000256" key="13">
    <source>
        <dbReference type="SAM" id="SignalP"/>
    </source>
</evidence>
<keyword evidence="7" id="KW-0479">Metal-binding</keyword>
<dbReference type="SMART" id="SM00656">
    <property type="entry name" value="Amb_all"/>
    <property type="match status" value="1"/>
</dbReference>